<keyword evidence="3 5" id="KW-0288">FMN</keyword>
<dbReference type="InterPro" id="IPR000415">
    <property type="entry name" value="Nitroreductase-like"/>
</dbReference>
<dbReference type="Gene3D" id="3.40.109.10">
    <property type="entry name" value="NADH Oxidase"/>
    <property type="match status" value="1"/>
</dbReference>
<dbReference type="AlphaFoldDB" id="A0A1Z4GF08"/>
<keyword evidence="5" id="KW-0521">NADP</keyword>
<dbReference type="SUPFAM" id="SSF55469">
    <property type="entry name" value="FMN-dependent nitroreductase-like"/>
    <property type="match status" value="1"/>
</dbReference>
<proteinExistence type="inferred from homology"/>
<dbReference type="PIRSF" id="PIRSF005426">
    <property type="entry name" value="Frp"/>
    <property type="match status" value="1"/>
</dbReference>
<keyword evidence="4 5" id="KW-0560">Oxidoreductase</keyword>
<evidence type="ECO:0000313" key="7">
    <source>
        <dbReference type="EMBL" id="BAY16069.1"/>
    </source>
</evidence>
<dbReference type="GO" id="GO:0016491">
    <property type="term" value="F:oxidoreductase activity"/>
    <property type="evidence" value="ECO:0007669"/>
    <property type="project" value="UniProtKB-UniRule"/>
</dbReference>
<keyword evidence="8" id="KW-1185">Reference proteome</keyword>
<dbReference type="InterPro" id="IPR016446">
    <property type="entry name" value="Flavin_OxRdtase_Frp"/>
</dbReference>
<feature type="domain" description="Nitroreductase" evidence="6">
    <location>
        <begin position="32"/>
        <end position="186"/>
    </location>
</feature>
<evidence type="ECO:0000259" key="6">
    <source>
        <dbReference type="Pfam" id="PF00881"/>
    </source>
</evidence>
<name>A0A1Z4GF08_9CYAN</name>
<keyword evidence="2 5" id="KW-0285">Flavoprotein</keyword>
<dbReference type="PANTHER" id="PTHR43425">
    <property type="entry name" value="OXYGEN-INSENSITIVE NADPH NITROREDUCTASE"/>
    <property type="match status" value="1"/>
</dbReference>
<dbReference type="PANTHER" id="PTHR43425:SF2">
    <property type="entry name" value="OXYGEN-INSENSITIVE NADPH NITROREDUCTASE"/>
    <property type="match status" value="1"/>
</dbReference>
<evidence type="ECO:0000256" key="1">
    <source>
        <dbReference type="ARBA" id="ARBA00008366"/>
    </source>
</evidence>
<evidence type="ECO:0000313" key="8">
    <source>
        <dbReference type="Proteomes" id="UP000218287"/>
    </source>
</evidence>
<gene>
    <name evidence="7" type="ORF">NIES21_18920</name>
</gene>
<comment type="similarity">
    <text evidence="1 5">Belongs to the flavin oxidoreductase frp family.</text>
</comment>
<dbReference type="EMBL" id="AP018174">
    <property type="protein sequence ID" value="BAY16069.1"/>
    <property type="molecule type" value="Genomic_DNA"/>
</dbReference>
<evidence type="ECO:0000256" key="5">
    <source>
        <dbReference type="PIRNR" id="PIRNR005426"/>
    </source>
</evidence>
<evidence type="ECO:0000256" key="3">
    <source>
        <dbReference type="ARBA" id="ARBA00022643"/>
    </source>
</evidence>
<dbReference type="InterPro" id="IPR029479">
    <property type="entry name" value="Nitroreductase"/>
</dbReference>
<dbReference type="Proteomes" id="UP000218287">
    <property type="component" value="Chromosome"/>
</dbReference>
<accession>A0A1Z4GF08</accession>
<evidence type="ECO:0000256" key="4">
    <source>
        <dbReference type="ARBA" id="ARBA00023002"/>
    </source>
</evidence>
<dbReference type="Pfam" id="PF00881">
    <property type="entry name" value="Nitroreductase"/>
    <property type="match status" value="1"/>
</dbReference>
<evidence type="ECO:0000256" key="2">
    <source>
        <dbReference type="ARBA" id="ARBA00022630"/>
    </source>
</evidence>
<sequence>MSHPTELLRSRYGELPFNSEIDWNESLTTLLSHRSIRSYLTNPLPPGTLEILVTAAQSASTSSNLQTWSVVAVEDTQRKEELSKLAGNQAHIRQAPLFLVWLADLARLSYVADSRGIAHEALDYLEMFVMATVDATLAAQNATIAAESLGLGTVYIGGIRNRPEEVAQILNLPSSVYAVFGLCVGYPNPEVNAAIKPRLPQSAVLHRETYKLAEQDEAIAHYNDIIKQFYTEQQMNIAGDWSQHSSERIATLDSLRGRDRLREALNNLGFQLR</sequence>
<dbReference type="CDD" id="cd02146">
    <property type="entry name" value="NfsA-like"/>
    <property type="match status" value="1"/>
</dbReference>
<dbReference type="OrthoDB" id="9775805at2"/>
<organism evidence="7 8">
    <name type="scientific">Anabaenopsis circularis NIES-21</name>
    <dbReference type="NCBI Taxonomy" id="1085406"/>
    <lineage>
        <taxon>Bacteria</taxon>
        <taxon>Bacillati</taxon>
        <taxon>Cyanobacteriota</taxon>
        <taxon>Cyanophyceae</taxon>
        <taxon>Nostocales</taxon>
        <taxon>Nodulariaceae</taxon>
        <taxon>Anabaenopsis</taxon>
    </lineage>
</organism>
<protein>
    <submittedName>
        <fullName evidence="7">Nitroreductase</fullName>
    </submittedName>
</protein>
<reference evidence="7 8" key="1">
    <citation type="submission" date="2017-06" db="EMBL/GenBank/DDBJ databases">
        <title>Genome sequencing of cyanobaciteial culture collection at National Institute for Environmental Studies (NIES).</title>
        <authorList>
            <person name="Hirose Y."/>
            <person name="Shimura Y."/>
            <person name="Fujisawa T."/>
            <person name="Nakamura Y."/>
            <person name="Kawachi M."/>
        </authorList>
    </citation>
    <scope>NUCLEOTIDE SEQUENCE [LARGE SCALE GENOMIC DNA]</scope>
    <source>
        <strain evidence="7 8">NIES-21</strain>
    </source>
</reference>